<proteinExistence type="predicted"/>
<dbReference type="Proteomes" id="UP001198163">
    <property type="component" value="Unassembled WGS sequence"/>
</dbReference>
<organism evidence="3 4">
    <name type="scientific">Teretinema zuelzerae</name>
    <dbReference type="NCBI Taxonomy" id="156"/>
    <lineage>
        <taxon>Bacteria</taxon>
        <taxon>Pseudomonadati</taxon>
        <taxon>Spirochaetota</taxon>
        <taxon>Spirochaetia</taxon>
        <taxon>Spirochaetales</taxon>
        <taxon>Treponemataceae</taxon>
        <taxon>Teretinema</taxon>
    </lineage>
</organism>
<dbReference type="GO" id="GO:0016787">
    <property type="term" value="F:hydrolase activity"/>
    <property type="evidence" value="ECO:0007669"/>
    <property type="project" value="UniProtKB-KW"/>
</dbReference>
<evidence type="ECO:0000313" key="3">
    <source>
        <dbReference type="EMBL" id="MCD1655894.1"/>
    </source>
</evidence>
<dbReference type="InterPro" id="IPR046544">
    <property type="entry name" value="GH146_SB_dom"/>
</dbReference>
<evidence type="ECO:0000259" key="1">
    <source>
        <dbReference type="Pfam" id="PF07944"/>
    </source>
</evidence>
<dbReference type="EMBL" id="JAINWA010000003">
    <property type="protein sequence ID" value="MCD1655894.1"/>
    <property type="molecule type" value="Genomic_DNA"/>
</dbReference>
<name>A0AAE3EM86_9SPIR</name>
<gene>
    <name evidence="3" type="ORF">K7J14_14440</name>
</gene>
<accession>A0AAE3EM86</accession>
<dbReference type="Pfam" id="PF07944">
    <property type="entry name" value="Beta-AFase-like_GH127_cat"/>
    <property type="match status" value="1"/>
</dbReference>
<keyword evidence="3" id="KW-0378">Hydrolase</keyword>
<dbReference type="InterPro" id="IPR012878">
    <property type="entry name" value="Beta-AFase-like_GH127_cat"/>
</dbReference>
<evidence type="ECO:0000313" key="4">
    <source>
        <dbReference type="Proteomes" id="UP001198163"/>
    </source>
</evidence>
<dbReference type="Pfam" id="PF20620">
    <property type="entry name" value="DUF6805"/>
    <property type="match status" value="1"/>
</dbReference>
<feature type="domain" description="Glycoside hydrolase GH146 substrate-binding" evidence="2">
    <location>
        <begin position="611"/>
        <end position="725"/>
    </location>
</feature>
<dbReference type="PANTHER" id="PTHR31151">
    <property type="entry name" value="PROLINE-TRNA LIGASE (DUF1680)"/>
    <property type="match status" value="1"/>
</dbReference>
<protein>
    <submittedName>
        <fullName evidence="3">Glycoside hydrolase family 127 protein</fullName>
    </submittedName>
</protein>
<keyword evidence="4" id="KW-1185">Reference proteome</keyword>
<dbReference type="GO" id="GO:0005975">
    <property type="term" value="P:carbohydrate metabolic process"/>
    <property type="evidence" value="ECO:0007669"/>
    <property type="project" value="InterPro"/>
</dbReference>
<feature type="domain" description="Non-reducing end beta-L-arabinofuranosidase-like GH127 catalytic" evidence="1">
    <location>
        <begin position="10"/>
        <end position="385"/>
    </location>
</feature>
<evidence type="ECO:0000259" key="2">
    <source>
        <dbReference type="Pfam" id="PF20620"/>
    </source>
</evidence>
<reference evidence="3" key="1">
    <citation type="submission" date="2021-08" db="EMBL/GenBank/DDBJ databases">
        <title>Comparative analyses of Brucepasteria parasyntrophica and Teretinema zuelzerae.</title>
        <authorList>
            <person name="Song Y."/>
            <person name="Brune A."/>
        </authorList>
    </citation>
    <scope>NUCLEOTIDE SEQUENCE</scope>
    <source>
        <strain evidence="3">DSM 1903</strain>
    </source>
</reference>
<comment type="caution">
    <text evidence="3">The sequence shown here is derived from an EMBL/GenBank/DDBJ whole genome shotgun (WGS) entry which is preliminary data.</text>
</comment>
<dbReference type="SUPFAM" id="SSF48208">
    <property type="entry name" value="Six-hairpin glycosidases"/>
    <property type="match status" value="1"/>
</dbReference>
<dbReference type="RefSeq" id="WP_230757903.1">
    <property type="nucleotide sequence ID" value="NZ_JAINWA010000003.1"/>
</dbReference>
<dbReference type="PANTHER" id="PTHR31151:SF0">
    <property type="entry name" value="PROLINE-TRNA LIGASE (DUF1680)"/>
    <property type="match status" value="1"/>
</dbReference>
<sequence length="763" mass="83255">MNLSSQNLTVRLAPDSLLGRSQAVGLEYVLALDADRLLSPCWIAAGRELEAKGRPYGGWESRQIAGHSLGHYLSALSGFVEATGSETARKRLDYAVSELGRLQRSDGYIGGVPSAPFDAAFSGTFQVENFSLAGYWVPWYSVHKIYAGLIEAYRRAGNAEALRIVTGMADWAANGLSRMSDADFQRMLVCEHGGMCLAFADLYSITRDERYLELAVRWIHRSVVDPLTAGKDSLQGLHANTQIPKIIGLARLYELTGKTEYRRGVEFFWENVTKKRSYAIGGNSIGEHFGPAGKESLGKDTCETCNTYNMIELGSHVFSWTGSAEVSEFCERALYNHILASQEPDTGAKTYFVSTQPGHFKVYGTVEDSFWCCTGTGMENPERYGKTVWSLDGDALSLLLFAPSTVSAAGWEIEASGDPFRDGTMTLRVMRSETTVPRLRIRQPSWNSAPLSLSSENVVERGGWFEIDGLKAGDSLSITFDPIVRMRTAMGNDSLYSFEYGPFVLAACLGVKGFPGEKGNAASDTVGDHLSLMNWPGIPVPPVIADVRRPADFIAPAGDWKKDGILFETISGAIAGGERLFLKPFHEVHHERYTIYFSAGTGAAGRDERFAASTVDLVKPGEQQSEIEHGMKKAESSTGYIASLDMRWREAAGPDGYISCRMKFDPSRPAELLVAWHDMDGPRPGLKRRFDIVVNGSRIAAVDLVGSGEDRAVDSRFAVPAEVLAGLPAGSGGLVEAEVMFKPAGKRTAAGKILEVRSLRVMD</sequence>
<dbReference type="InterPro" id="IPR008928">
    <property type="entry name" value="6-hairpin_glycosidase_sf"/>
</dbReference>
<dbReference type="AlphaFoldDB" id="A0AAE3EM86"/>